<sequence>MPDTFNYIKDSTFVEQNEIQYRSAKTESSHKIERTYQHSSKIQSVPTSRTSGEIKLRIAPREIPEPKNISSTR</sequence>
<gene>
    <name evidence="2" type="ORF">N47_J04430</name>
</gene>
<reference evidence="2" key="1">
    <citation type="journal article" date="2011" name="Environ. Microbiol.">
        <title>Genomic insights into the metabolic potential of the polycyclic aromatic hydrocarbon degrading sulfate-reducing Deltaproteobacterium N47.</title>
        <authorList>
            <person name="Bergmann F."/>
            <person name="Selesi D."/>
            <person name="Weinmaier T."/>
            <person name="Tischler P."/>
            <person name="Rattei T."/>
            <person name="Meckenstock R.U."/>
        </authorList>
    </citation>
    <scope>NUCLEOTIDE SEQUENCE</scope>
</reference>
<dbReference type="EMBL" id="FR695872">
    <property type="protein sequence ID" value="CBX29462.1"/>
    <property type="molecule type" value="Genomic_DNA"/>
</dbReference>
<feature type="compositionally biased region" description="Polar residues" evidence="1">
    <location>
        <begin position="37"/>
        <end position="51"/>
    </location>
</feature>
<name>E1YFW8_9BACT</name>
<evidence type="ECO:0000256" key="1">
    <source>
        <dbReference type="SAM" id="MobiDB-lite"/>
    </source>
</evidence>
<proteinExistence type="predicted"/>
<dbReference type="AlphaFoldDB" id="E1YFW8"/>
<feature type="region of interest" description="Disordered" evidence="1">
    <location>
        <begin position="24"/>
        <end position="52"/>
    </location>
</feature>
<evidence type="ECO:0000313" key="2">
    <source>
        <dbReference type="EMBL" id="CBX29462.1"/>
    </source>
</evidence>
<accession>E1YFW8</accession>
<feature type="compositionally biased region" description="Basic and acidic residues" evidence="1">
    <location>
        <begin position="24"/>
        <end position="36"/>
    </location>
</feature>
<protein>
    <submittedName>
        <fullName evidence="2">Uncharacterized protein</fullName>
    </submittedName>
</protein>
<organism evidence="2">
    <name type="scientific">uncultured Desulfobacterium sp</name>
    <dbReference type="NCBI Taxonomy" id="201089"/>
    <lineage>
        <taxon>Bacteria</taxon>
        <taxon>Pseudomonadati</taxon>
        <taxon>Thermodesulfobacteriota</taxon>
        <taxon>Desulfobacteria</taxon>
        <taxon>Desulfobacterales</taxon>
        <taxon>Desulfobacteriaceae</taxon>
        <taxon>Desulfobacterium</taxon>
        <taxon>environmental samples</taxon>
    </lineage>
</organism>